<dbReference type="AlphaFoldDB" id="B9SBL5"/>
<dbReference type="PROSITE" id="PS51375">
    <property type="entry name" value="PPR"/>
    <property type="match status" value="3"/>
</dbReference>
<dbReference type="InterPro" id="IPR002885">
    <property type="entry name" value="PPR_rpt"/>
</dbReference>
<name>B9SBL5_RICCO</name>
<keyword evidence="4" id="KW-1185">Reference proteome</keyword>
<dbReference type="Pfam" id="PF13041">
    <property type="entry name" value="PPR_2"/>
    <property type="match status" value="2"/>
</dbReference>
<keyword evidence="1" id="KW-0677">Repeat</keyword>
<dbReference type="eggNOG" id="KOG4197">
    <property type="taxonomic scope" value="Eukaryota"/>
</dbReference>
<dbReference type="Pfam" id="PF20431">
    <property type="entry name" value="E_motif"/>
    <property type="match status" value="1"/>
</dbReference>
<reference evidence="4" key="1">
    <citation type="journal article" date="2010" name="Nat. Biotechnol.">
        <title>Draft genome sequence of the oilseed species Ricinus communis.</title>
        <authorList>
            <person name="Chan A.P."/>
            <person name="Crabtree J."/>
            <person name="Zhao Q."/>
            <person name="Lorenzi H."/>
            <person name="Orvis J."/>
            <person name="Puiu D."/>
            <person name="Melake-Berhan A."/>
            <person name="Jones K.M."/>
            <person name="Redman J."/>
            <person name="Chen G."/>
            <person name="Cahoon E.B."/>
            <person name="Gedil M."/>
            <person name="Stanke M."/>
            <person name="Haas B.J."/>
            <person name="Wortman J.R."/>
            <person name="Fraser-Liggett C.M."/>
            <person name="Ravel J."/>
            <person name="Rabinowicz P.D."/>
        </authorList>
    </citation>
    <scope>NUCLEOTIDE SEQUENCE [LARGE SCALE GENOMIC DNA]</scope>
    <source>
        <strain evidence="4">cv. Hale</strain>
    </source>
</reference>
<dbReference type="SUPFAM" id="SSF48452">
    <property type="entry name" value="TPR-like"/>
    <property type="match status" value="1"/>
</dbReference>
<dbReference type="Proteomes" id="UP000008311">
    <property type="component" value="Unassembled WGS sequence"/>
</dbReference>
<gene>
    <name evidence="3" type="ORF">RCOM_0341910</name>
</gene>
<dbReference type="EMBL" id="EQ973915">
    <property type="protein sequence ID" value="EEF38963.1"/>
    <property type="molecule type" value="Genomic_DNA"/>
</dbReference>
<dbReference type="NCBIfam" id="TIGR00756">
    <property type="entry name" value="PPR"/>
    <property type="match status" value="3"/>
</dbReference>
<dbReference type="InterPro" id="IPR011990">
    <property type="entry name" value="TPR-like_helical_dom_sf"/>
</dbReference>
<dbReference type="GO" id="GO:0009451">
    <property type="term" value="P:RNA modification"/>
    <property type="evidence" value="ECO:0000318"/>
    <property type="project" value="GO_Central"/>
</dbReference>
<dbReference type="InParanoid" id="B9SBL5"/>
<proteinExistence type="predicted"/>
<evidence type="ECO:0000313" key="3">
    <source>
        <dbReference type="EMBL" id="EEF38963.1"/>
    </source>
</evidence>
<dbReference type="FunFam" id="1.25.40.10:FF:000242">
    <property type="entry name" value="Pentatricopeptide repeat-containing protein"/>
    <property type="match status" value="1"/>
</dbReference>
<feature type="repeat" description="PPR" evidence="2">
    <location>
        <begin position="207"/>
        <end position="241"/>
    </location>
</feature>
<dbReference type="GO" id="GO:0003723">
    <property type="term" value="F:RNA binding"/>
    <property type="evidence" value="ECO:0007669"/>
    <property type="project" value="InterPro"/>
</dbReference>
<dbReference type="InterPro" id="IPR046960">
    <property type="entry name" value="PPR_At4g14850-like_plant"/>
</dbReference>
<evidence type="ECO:0000256" key="2">
    <source>
        <dbReference type="PROSITE-ProRule" id="PRU00708"/>
    </source>
</evidence>
<accession>B9SBL5</accession>
<dbReference type="Gene3D" id="1.25.40.10">
    <property type="entry name" value="Tetratricopeptide repeat domain"/>
    <property type="match status" value="3"/>
</dbReference>
<evidence type="ECO:0000256" key="1">
    <source>
        <dbReference type="ARBA" id="ARBA00022737"/>
    </source>
</evidence>
<organism evidence="3 4">
    <name type="scientific">Ricinus communis</name>
    <name type="common">Castor bean</name>
    <dbReference type="NCBI Taxonomy" id="3988"/>
    <lineage>
        <taxon>Eukaryota</taxon>
        <taxon>Viridiplantae</taxon>
        <taxon>Streptophyta</taxon>
        <taxon>Embryophyta</taxon>
        <taxon>Tracheophyta</taxon>
        <taxon>Spermatophyta</taxon>
        <taxon>Magnoliopsida</taxon>
        <taxon>eudicotyledons</taxon>
        <taxon>Gunneridae</taxon>
        <taxon>Pentapetalae</taxon>
        <taxon>rosids</taxon>
        <taxon>fabids</taxon>
        <taxon>Malpighiales</taxon>
        <taxon>Euphorbiaceae</taxon>
        <taxon>Acalyphoideae</taxon>
        <taxon>Acalypheae</taxon>
        <taxon>Ricinus</taxon>
    </lineage>
</organism>
<protein>
    <submittedName>
        <fullName evidence="3">Pentatricopeptide repeat-containing protein, putative</fullName>
    </submittedName>
</protein>
<dbReference type="FunCoup" id="B9SBL5">
    <property type="interactions" value="3"/>
</dbReference>
<dbReference type="PANTHER" id="PTHR47926:SF432">
    <property type="entry name" value="(WILD MALAYSIAN BANANA) HYPOTHETICAL PROTEIN"/>
    <property type="match status" value="1"/>
</dbReference>
<dbReference type="FunFam" id="1.25.40.10:FF:000348">
    <property type="entry name" value="Pentatricopeptide repeat-containing protein chloroplastic"/>
    <property type="match status" value="1"/>
</dbReference>
<sequence length="538" mass="60914">MLQWSSSSGAVKQVIWLLNHCSNLKHLHQTHAFMLCRALDHDNLLLSLFIQSSSSLGFSLYAYSLFTSLTHPPNIFLYNTIIRALSLSPQPSLSIFLFNRIQSARLRPDSYSFPFALKAVIRLSATKTGLQFHSQAIRFGLHSHLHVLVSLIRMYSSSHISDARKLFDGIPLTARNVALWNAMLTSYAKICDMPNAQHLFDSMPQRNLISWTALISGYAHINRPHQAIAIFRTMQLQNVVPDEITLLAVLSACAQLGALELGEWIRNYIDIHGLHRNVPLHNALIDMYAKSGNIKRALLIFESMKHKTIVTWTTMIAGLALHGLGTQALEMFSRMERDRVKPNEITFIAVLSACSHVGLVQLARSFFTNMRSRYTIQPKIEHYGCMIDLLGRAGYLQEAQQLLQQMPFEPNAAIWGSLLAASYTHGDAMLGERTLKHLIELEPNNSGNYALLSNIYASLGRWKASRIVRKMMRDRGVKKIPGGSFIEVNNRVNEFIAGETSHPQFDEIYEVIYKINEQSRLSESLEKECFELLEFGEE</sequence>
<dbReference type="InterPro" id="IPR046848">
    <property type="entry name" value="E_motif"/>
</dbReference>
<dbReference type="Pfam" id="PF01535">
    <property type="entry name" value="PPR"/>
    <property type="match status" value="2"/>
</dbReference>
<dbReference type="PANTHER" id="PTHR47926">
    <property type="entry name" value="PENTATRICOPEPTIDE REPEAT-CONTAINING PROTEIN"/>
    <property type="match status" value="1"/>
</dbReference>
<feature type="repeat" description="PPR" evidence="2">
    <location>
        <begin position="308"/>
        <end position="342"/>
    </location>
</feature>
<evidence type="ECO:0000313" key="4">
    <source>
        <dbReference type="Proteomes" id="UP000008311"/>
    </source>
</evidence>
<feature type="repeat" description="PPR" evidence="2">
    <location>
        <begin position="277"/>
        <end position="307"/>
    </location>
</feature>